<dbReference type="Proteomes" id="UP000306630">
    <property type="component" value="Unassembled WGS sequence"/>
</dbReference>
<feature type="transmembrane region" description="Helical" evidence="1">
    <location>
        <begin position="9"/>
        <end position="29"/>
    </location>
</feature>
<keyword evidence="1" id="KW-1133">Transmembrane helix</keyword>
<dbReference type="RefSeq" id="WP_135993541.1">
    <property type="nucleotide sequence ID" value="NZ_SRYD01000039.1"/>
</dbReference>
<evidence type="ECO:0000256" key="1">
    <source>
        <dbReference type="SAM" id="Phobius"/>
    </source>
</evidence>
<dbReference type="AlphaFoldDB" id="A0A4S2FTY2"/>
<gene>
    <name evidence="2" type="ORF">E5333_10095</name>
</gene>
<evidence type="ECO:0000313" key="2">
    <source>
        <dbReference type="EMBL" id="TGY72648.1"/>
    </source>
</evidence>
<comment type="caution">
    <text evidence="2">The sequence shown here is derived from an EMBL/GenBank/DDBJ whole genome shotgun (WGS) entry which is preliminary data.</text>
</comment>
<name>A0A4S2FTY2_9BACT</name>
<dbReference type="EMBL" id="SRYD01000039">
    <property type="protein sequence ID" value="TGY72648.1"/>
    <property type="molecule type" value="Genomic_DNA"/>
</dbReference>
<keyword evidence="1" id="KW-0472">Membrane</keyword>
<proteinExistence type="predicted"/>
<protein>
    <submittedName>
        <fullName evidence="2">Uncharacterized protein</fullName>
    </submittedName>
</protein>
<evidence type="ECO:0000313" key="3">
    <source>
        <dbReference type="Proteomes" id="UP000306630"/>
    </source>
</evidence>
<keyword evidence="1" id="KW-0812">Transmembrane</keyword>
<feature type="transmembrane region" description="Helical" evidence="1">
    <location>
        <begin position="35"/>
        <end position="52"/>
    </location>
</feature>
<sequence length="229" mass="25694">MKLTGHKSLFLGIALIMSFVGALGAGVMLGTGLNWWLFAVFAAMAIFGSVWASKILKPVPDVGIIIKYKFPKDAGYYQKGKRKTAPVNDNDILYHLKMFLLFIQIGMFVFAAALFSGGGKHQSHDAQHRIGFISFNGGQAELVIFNQSAIGLYADLRIYNSEAEHIESIHIRAEDATPTIDSIKGKDVYVSYHNFPWNDTILTYDRVMLGESLIEHDNLKFNYHFRNIK</sequence>
<feature type="transmembrane region" description="Helical" evidence="1">
    <location>
        <begin position="92"/>
        <end position="115"/>
    </location>
</feature>
<reference evidence="2 3" key="1">
    <citation type="submission" date="2019-04" db="EMBL/GenBank/DDBJ databases">
        <title>Microbes associate with the intestines of laboratory mice.</title>
        <authorList>
            <person name="Navarre W."/>
            <person name="Wong E."/>
            <person name="Huang K."/>
            <person name="Tropini C."/>
            <person name="Ng K."/>
            <person name="Yu B."/>
        </authorList>
    </citation>
    <scope>NUCLEOTIDE SEQUENCE [LARGE SCALE GENOMIC DNA]</scope>
    <source>
        <strain evidence="2 3">NM06_A21</strain>
    </source>
</reference>
<accession>A0A4S2FTY2</accession>
<organism evidence="2 3">
    <name type="scientific">Muribaculum intestinale</name>
    <dbReference type="NCBI Taxonomy" id="1796646"/>
    <lineage>
        <taxon>Bacteria</taxon>
        <taxon>Pseudomonadati</taxon>
        <taxon>Bacteroidota</taxon>
        <taxon>Bacteroidia</taxon>
        <taxon>Bacteroidales</taxon>
        <taxon>Muribaculaceae</taxon>
        <taxon>Muribaculum</taxon>
    </lineage>
</organism>